<dbReference type="AlphaFoldDB" id="A0A8E0VFR6"/>
<dbReference type="SMART" id="SM00360">
    <property type="entry name" value="RRM"/>
    <property type="match status" value="3"/>
</dbReference>
<dbReference type="FunFam" id="3.30.70.330:FF:000022">
    <property type="entry name" value="APOBEC1 complementation factor isoform X1"/>
    <property type="match status" value="1"/>
</dbReference>
<dbReference type="CDD" id="cd12249">
    <property type="entry name" value="RRM1_hnRNPR_like"/>
    <property type="match status" value="1"/>
</dbReference>
<dbReference type="GO" id="GO:0003723">
    <property type="term" value="F:RNA binding"/>
    <property type="evidence" value="ECO:0007669"/>
    <property type="project" value="UniProtKB-UniRule"/>
</dbReference>
<dbReference type="EMBL" id="LUCM01011766">
    <property type="protein sequence ID" value="KAA0183491.1"/>
    <property type="molecule type" value="Genomic_DNA"/>
</dbReference>
<keyword evidence="2" id="KW-0963">Cytoplasm</keyword>
<evidence type="ECO:0000256" key="4">
    <source>
        <dbReference type="ARBA" id="ARBA00022884"/>
    </source>
</evidence>
<dbReference type="InterPro" id="IPR012677">
    <property type="entry name" value="Nucleotide-bd_a/b_plait_sf"/>
</dbReference>
<comment type="subcellular location">
    <subcellularLocation>
        <location evidence="1">Cytoplasm</location>
    </subcellularLocation>
</comment>
<feature type="domain" description="RRM" evidence="6">
    <location>
        <begin position="240"/>
        <end position="322"/>
    </location>
</feature>
<dbReference type="FunFam" id="3.30.70.330:FF:000026">
    <property type="entry name" value="APOBEC1 complementation factor isoform X1"/>
    <property type="match status" value="1"/>
</dbReference>
<evidence type="ECO:0000313" key="7">
    <source>
        <dbReference type="EMBL" id="KAA0183491.1"/>
    </source>
</evidence>
<keyword evidence="8" id="KW-1185">Reference proteome</keyword>
<accession>A0A8E0VFR6</accession>
<dbReference type="GO" id="GO:0005737">
    <property type="term" value="C:cytoplasm"/>
    <property type="evidence" value="ECO:0007669"/>
    <property type="project" value="UniProtKB-SubCell"/>
</dbReference>
<dbReference type="PROSITE" id="PS50102">
    <property type="entry name" value="RRM"/>
    <property type="match status" value="3"/>
</dbReference>
<evidence type="ECO:0000256" key="5">
    <source>
        <dbReference type="PROSITE-ProRule" id="PRU00176"/>
    </source>
</evidence>
<dbReference type="InterPro" id="IPR000504">
    <property type="entry name" value="RRM_dom"/>
</dbReference>
<dbReference type="InterPro" id="IPR035979">
    <property type="entry name" value="RBD_domain_sf"/>
</dbReference>
<dbReference type="OrthoDB" id="3800936at2759"/>
<dbReference type="CDD" id="cd12251">
    <property type="entry name" value="RRM3_hnRNPR_like"/>
    <property type="match status" value="1"/>
</dbReference>
<dbReference type="InterPro" id="IPR006535">
    <property type="entry name" value="HnRNP_R/Q_splicing_fac"/>
</dbReference>
<evidence type="ECO:0000259" key="6">
    <source>
        <dbReference type="PROSITE" id="PS50102"/>
    </source>
</evidence>
<organism evidence="7 8">
    <name type="scientific">Fasciolopsis buskii</name>
    <dbReference type="NCBI Taxonomy" id="27845"/>
    <lineage>
        <taxon>Eukaryota</taxon>
        <taxon>Metazoa</taxon>
        <taxon>Spiralia</taxon>
        <taxon>Lophotrochozoa</taxon>
        <taxon>Platyhelminthes</taxon>
        <taxon>Trematoda</taxon>
        <taxon>Digenea</taxon>
        <taxon>Plagiorchiida</taxon>
        <taxon>Echinostomata</taxon>
        <taxon>Echinostomatoidea</taxon>
        <taxon>Fasciolidae</taxon>
        <taxon>Fasciolopsis</taxon>
    </lineage>
</organism>
<sequence length="1107" mass="124520">MLFCEHHLYCKLFEVLIILIKLVLKNYSIEIIFLRTVPEVVFSKQNGNNLQMKRISLDETVPNRGGNNRATECKPSNVPHTDASECVFMQNMLYAHPLTEKLNPSKISTKQDNQNAVVMSREEALVTLTEKTSYPILQENGQRRYGPPPDWKGPQPPRGCEVFIGKIPRDCFEDELVPIFETVGRIYMFRLMMDFSGCNRGYGFCIYTNREDTRRAVTELDSYEIRRGKTLGVCFSVDNCRLFVGGIPKTKTKDEIMAEMLKVTEGVKDVIVYPSVADKTKNRGFAFVEYENHKAAAMARRKLIPGRIHLWGHQIAVDWAEPEREVDEDVMSKVRILYVRNLMLHTTEEALKDHFNRSIGACDAVERVKKIRDYAFVHFRDRIQAAAALHQLDGTAFDGSQIEVTWAKPVDKTDSMRLSRTANTNSNMPPITNLYSLMPQMLGSYTRDDMNHTVNSLLTPSLQETAFKVPVSHVMPGPIPISYIPPAFANPVPNVPIPAAYRAFPHLQSVNELAGVTTATSPQQFNSLTLVPQAATVPTTPNHLISGSLTVTDNPLYGTAIPESSAAALRELDSVRDHKLDGIAVESMKNKGTKCLNFDGSVWVDAGLLPKLRDIYPNAMQALLELCTKYNLGQPEITTQTHNFWDSLTNKQLTLYTTQLLLPGLNRCFTSPVPKPTIEEATTTIIGVTISWLISQKYTFGFPLGYKGTQSVQHLKSVSNNTENTNYFGDFETSKGRQLSPKRKQISLPKTESGLRLSTVRMSKQSVLQSMLRRMHYNTENGKSIAADNRGSHQRPLAGNEINTMGQNAKVNFPYNISATRSCTTDEHLDNISGELRVLRLNRRGPITKPPDRHPYFPMPSGTNQPVKVDITKKHLSDTQLVKLNQFMTSKNDWTSRCLDRTTEQSTPCLHLPLISNTVQETRTFGGLQNYVRQNPQDHPNFQLDMGISVNSTAYELLPKPTEKHNEQATSTDSLTGFRTTEVTKFAHGLIENQQSVHTEWMNGTHLKSEFCDEENPSGIRCDQDATNLGSSYKNHLCNSRNGTFGSDASCTTEAKKEWDRLFQLNIPSINSSNVPGPNDMVTSAFTDSTHLDRIQNLVDWPDHNLY</sequence>
<evidence type="ECO:0000313" key="8">
    <source>
        <dbReference type="Proteomes" id="UP000728185"/>
    </source>
</evidence>
<feature type="domain" description="RRM" evidence="6">
    <location>
        <begin position="160"/>
        <end position="238"/>
    </location>
</feature>
<evidence type="ECO:0000256" key="3">
    <source>
        <dbReference type="ARBA" id="ARBA00022737"/>
    </source>
</evidence>
<reference evidence="7" key="1">
    <citation type="submission" date="2019-05" db="EMBL/GenBank/DDBJ databases">
        <title>Annotation for the trematode Fasciolopsis buski.</title>
        <authorList>
            <person name="Choi Y.-J."/>
        </authorList>
    </citation>
    <scope>NUCLEOTIDE SEQUENCE</scope>
    <source>
        <strain evidence="7">HT</strain>
        <tissue evidence="7">Whole worm</tissue>
    </source>
</reference>
<dbReference type="SUPFAM" id="SSF54928">
    <property type="entry name" value="RNA-binding domain, RBD"/>
    <property type="match status" value="2"/>
</dbReference>
<dbReference type="PANTHER" id="PTHR21245">
    <property type="entry name" value="HETEROGENEOUS NUCLEAR RIBONUCLEOPROTEIN"/>
    <property type="match status" value="1"/>
</dbReference>
<proteinExistence type="predicted"/>
<keyword evidence="4 5" id="KW-0694">RNA-binding</keyword>
<dbReference type="NCBIfam" id="TIGR01648">
    <property type="entry name" value="hnRNP-R-Q"/>
    <property type="match status" value="1"/>
</dbReference>
<name>A0A8E0VFR6_9TREM</name>
<keyword evidence="3" id="KW-0677">Repeat</keyword>
<dbReference type="Proteomes" id="UP000728185">
    <property type="component" value="Unassembled WGS sequence"/>
</dbReference>
<protein>
    <submittedName>
        <fullName evidence="7">APOBEC1 complementation factor</fullName>
    </submittedName>
</protein>
<dbReference type="Pfam" id="PF00076">
    <property type="entry name" value="RRM_1"/>
    <property type="match status" value="3"/>
</dbReference>
<evidence type="ECO:0000256" key="1">
    <source>
        <dbReference type="ARBA" id="ARBA00004496"/>
    </source>
</evidence>
<evidence type="ECO:0000256" key="2">
    <source>
        <dbReference type="ARBA" id="ARBA00022490"/>
    </source>
</evidence>
<feature type="domain" description="RRM" evidence="6">
    <location>
        <begin position="335"/>
        <end position="409"/>
    </location>
</feature>
<dbReference type="Gene3D" id="3.30.70.330">
    <property type="match status" value="3"/>
</dbReference>
<comment type="caution">
    <text evidence="7">The sequence shown here is derived from an EMBL/GenBank/DDBJ whole genome shotgun (WGS) entry which is preliminary data.</text>
</comment>
<gene>
    <name evidence="7" type="ORF">FBUS_06793</name>
</gene>
<dbReference type="CDD" id="cd12250">
    <property type="entry name" value="RRM2_hnRNPR_like"/>
    <property type="match status" value="1"/>
</dbReference>